<protein>
    <submittedName>
        <fullName evidence="1">Uncharacterized protein</fullName>
    </submittedName>
</protein>
<comment type="caution">
    <text evidence="1">The sequence shown here is derived from an EMBL/GenBank/DDBJ whole genome shotgun (WGS) entry which is preliminary data.</text>
</comment>
<proteinExistence type="predicted"/>
<name>A0A1R2B9V5_9CILI</name>
<accession>A0A1R2B9V5</accession>
<gene>
    <name evidence="1" type="ORF">SteCoe_27742</name>
</gene>
<dbReference type="EMBL" id="MPUH01000814">
    <property type="protein sequence ID" value="OMJ73549.1"/>
    <property type="molecule type" value="Genomic_DNA"/>
</dbReference>
<dbReference type="AlphaFoldDB" id="A0A1R2B9V5"/>
<keyword evidence="2" id="KW-1185">Reference proteome</keyword>
<dbReference type="Proteomes" id="UP000187209">
    <property type="component" value="Unassembled WGS sequence"/>
</dbReference>
<reference evidence="1 2" key="1">
    <citation type="submission" date="2016-11" db="EMBL/GenBank/DDBJ databases">
        <title>The macronuclear genome of Stentor coeruleus: a giant cell with tiny introns.</title>
        <authorList>
            <person name="Slabodnick M."/>
            <person name="Ruby J.G."/>
            <person name="Reiff S.B."/>
            <person name="Swart E.C."/>
            <person name="Gosai S."/>
            <person name="Prabakaran S."/>
            <person name="Witkowska E."/>
            <person name="Larue G.E."/>
            <person name="Fisher S."/>
            <person name="Freeman R.M."/>
            <person name="Gunawardena J."/>
            <person name="Chu W."/>
            <person name="Stover N.A."/>
            <person name="Gregory B.D."/>
            <person name="Nowacki M."/>
            <person name="Derisi J."/>
            <person name="Roy S.W."/>
            <person name="Marshall W.F."/>
            <person name="Sood P."/>
        </authorList>
    </citation>
    <scope>NUCLEOTIDE SEQUENCE [LARGE SCALE GENOMIC DNA]</scope>
    <source>
        <strain evidence="1">WM001</strain>
    </source>
</reference>
<sequence>MDNLLIEIEILSRPYSNFRGGAKWRSRRETSSPPQNPIASDGTNVKIYRKAYNILDYYPISGLVKRLDIKRNPLLFSTLLKMWQLLNPSALRSISKDVYELVVEILYKMNPQSLGNPSLIVMNMKIDSEVDIIGKLGLTFAEFYDAIFECIDTLTKSMLINEYCRIAQHCIRTITQSPIFGTMNLYNKRHLKEPQRVTYYQWMQTLMRNLTPMKTSDSQLPDIFKKMLPSRDSTPITKRFLPKISKLESPSVGKLFGIIEETKKSKSPLRSITPKLVNVRSAQIKTNLELIGMKVPHLNQ</sequence>
<evidence type="ECO:0000313" key="1">
    <source>
        <dbReference type="EMBL" id="OMJ73549.1"/>
    </source>
</evidence>
<dbReference type="OrthoDB" id="322944at2759"/>
<evidence type="ECO:0000313" key="2">
    <source>
        <dbReference type="Proteomes" id="UP000187209"/>
    </source>
</evidence>
<organism evidence="1 2">
    <name type="scientific">Stentor coeruleus</name>
    <dbReference type="NCBI Taxonomy" id="5963"/>
    <lineage>
        <taxon>Eukaryota</taxon>
        <taxon>Sar</taxon>
        <taxon>Alveolata</taxon>
        <taxon>Ciliophora</taxon>
        <taxon>Postciliodesmatophora</taxon>
        <taxon>Heterotrichea</taxon>
        <taxon>Heterotrichida</taxon>
        <taxon>Stentoridae</taxon>
        <taxon>Stentor</taxon>
    </lineage>
</organism>